<dbReference type="EMBL" id="JARPXM010000008">
    <property type="protein sequence ID" value="MDT2538493.1"/>
    <property type="molecule type" value="Genomic_DNA"/>
</dbReference>
<evidence type="ECO:0000313" key="9">
    <source>
        <dbReference type="EMBL" id="MDT2538493.1"/>
    </source>
</evidence>
<feature type="region of interest" description="Disordered" evidence="5">
    <location>
        <begin position="268"/>
        <end position="310"/>
    </location>
</feature>
<reference evidence="9" key="1">
    <citation type="submission" date="2023-03" db="EMBL/GenBank/DDBJ databases">
        <authorList>
            <person name="Shen W."/>
            <person name="Cai J."/>
        </authorList>
    </citation>
    <scope>NUCLEOTIDE SEQUENCE</scope>
    <source>
        <strain evidence="9">B646-2</strain>
    </source>
</reference>
<comment type="caution">
    <text evidence="9">The sequence shown here is derived from an EMBL/GenBank/DDBJ whole genome shotgun (WGS) entry which is preliminary data.</text>
</comment>
<evidence type="ECO:0000259" key="8">
    <source>
        <dbReference type="PROSITE" id="PS50847"/>
    </source>
</evidence>
<feature type="domain" description="Gram-positive cocci surface proteins LPxTG" evidence="8">
    <location>
        <begin position="308"/>
        <end position="341"/>
    </location>
</feature>
<feature type="compositionally biased region" description="Polar residues" evidence="5">
    <location>
        <begin position="27"/>
        <end position="56"/>
    </location>
</feature>
<keyword evidence="6" id="KW-0812">Transmembrane</keyword>
<dbReference type="PROSITE" id="PS50847">
    <property type="entry name" value="GRAM_POS_ANCHORING"/>
    <property type="match status" value="1"/>
</dbReference>
<accession>A0AAW8SYV9</accession>
<name>A0AAW8SYV9_9ENTE</name>
<evidence type="ECO:0000256" key="6">
    <source>
        <dbReference type="SAM" id="Phobius"/>
    </source>
</evidence>
<organism evidence="9 10">
    <name type="scientific">Enterococcus raffinosus</name>
    <dbReference type="NCBI Taxonomy" id="71452"/>
    <lineage>
        <taxon>Bacteria</taxon>
        <taxon>Bacillati</taxon>
        <taxon>Bacillota</taxon>
        <taxon>Bacilli</taxon>
        <taxon>Lactobacillales</taxon>
        <taxon>Enterococcaceae</taxon>
        <taxon>Enterococcus</taxon>
    </lineage>
</organism>
<dbReference type="Proteomes" id="UP001249240">
    <property type="component" value="Unassembled WGS sequence"/>
</dbReference>
<feature type="compositionally biased region" description="Low complexity" evidence="5">
    <location>
        <begin position="268"/>
        <end position="289"/>
    </location>
</feature>
<evidence type="ECO:0000256" key="2">
    <source>
        <dbReference type="ARBA" id="ARBA00022525"/>
    </source>
</evidence>
<feature type="compositionally biased region" description="Basic and acidic residues" evidence="5">
    <location>
        <begin position="72"/>
        <end position="98"/>
    </location>
</feature>
<feature type="signal peptide" evidence="7">
    <location>
        <begin position="1"/>
        <end position="23"/>
    </location>
</feature>
<dbReference type="AlphaFoldDB" id="A0AAW8SYV9"/>
<keyword evidence="1" id="KW-0134">Cell wall</keyword>
<evidence type="ECO:0000256" key="7">
    <source>
        <dbReference type="SAM" id="SignalP"/>
    </source>
</evidence>
<dbReference type="InterPro" id="IPR019931">
    <property type="entry name" value="LPXTG_anchor"/>
</dbReference>
<proteinExistence type="predicted"/>
<dbReference type="Pfam" id="PF00746">
    <property type="entry name" value="Gram_pos_anchor"/>
    <property type="match status" value="1"/>
</dbReference>
<sequence length="341" mass="37434">MRFLKKTLVALSLLVLFPISAYAETESSTVSDNAAVASTEQSTPVQDQSADNTVGDSSAPADATMASGTENSETKDVQKAQDKTVDQIEKETGVKKSSDPIGNEQDTDKIREMLKDESMKSIISSSEVDDYTDQQLLNAMTVCVRISTDTYGLDVGGYARILQALYKDNTLSWDKIQNILNYNPSNYTNAIEMADQIDSLQAYLAALYPSNSSFMPIRQMSNQELTNVLKHISPIQEKMIGTDGDFFPGIIAWIARYSKDDAIRNGTAANTTTSTTEESTTASTTQSAENKAPVKNDTDKKDDKGGFLPKTGEERRTWLTVAGVIILALIAFIMIRRNRKK</sequence>
<keyword evidence="4" id="KW-0572">Peptidoglycan-anchor</keyword>
<evidence type="ECO:0000256" key="1">
    <source>
        <dbReference type="ARBA" id="ARBA00022512"/>
    </source>
</evidence>
<evidence type="ECO:0000256" key="4">
    <source>
        <dbReference type="ARBA" id="ARBA00023088"/>
    </source>
</evidence>
<keyword evidence="2" id="KW-0964">Secreted</keyword>
<gene>
    <name evidence="9" type="ORF">P7D78_10165</name>
</gene>
<evidence type="ECO:0000313" key="10">
    <source>
        <dbReference type="Proteomes" id="UP001249240"/>
    </source>
</evidence>
<protein>
    <submittedName>
        <fullName evidence="9">LPXTG cell wall anchor domain-containing protein</fullName>
    </submittedName>
</protein>
<feature type="region of interest" description="Disordered" evidence="5">
    <location>
        <begin position="27"/>
        <end position="105"/>
    </location>
</feature>
<keyword evidence="6" id="KW-1133">Transmembrane helix</keyword>
<evidence type="ECO:0000256" key="5">
    <source>
        <dbReference type="SAM" id="MobiDB-lite"/>
    </source>
</evidence>
<keyword evidence="6" id="KW-0472">Membrane</keyword>
<feature type="chain" id="PRO_5043678855" evidence="7">
    <location>
        <begin position="24"/>
        <end position="341"/>
    </location>
</feature>
<dbReference type="RefSeq" id="WP_261661022.1">
    <property type="nucleotide sequence ID" value="NZ_CP104765.1"/>
</dbReference>
<dbReference type="NCBIfam" id="TIGR01167">
    <property type="entry name" value="LPXTG_anchor"/>
    <property type="match status" value="1"/>
</dbReference>
<feature type="transmembrane region" description="Helical" evidence="6">
    <location>
        <begin position="317"/>
        <end position="335"/>
    </location>
</feature>
<evidence type="ECO:0000256" key="3">
    <source>
        <dbReference type="ARBA" id="ARBA00022729"/>
    </source>
</evidence>
<keyword evidence="3 7" id="KW-0732">Signal</keyword>
<feature type="compositionally biased region" description="Basic and acidic residues" evidence="5">
    <location>
        <begin position="292"/>
        <end position="310"/>
    </location>
</feature>